<name>A0A364MX55_STELY</name>
<gene>
    <name evidence="1" type="ORF">DDE83_007140</name>
</gene>
<comment type="caution">
    <text evidence="1">The sequence shown here is derived from an EMBL/GenBank/DDBJ whole genome shotgun (WGS) entry which is preliminary data.</text>
</comment>
<reference evidence="2" key="1">
    <citation type="submission" date="2018-05" db="EMBL/GenBank/DDBJ databases">
        <title>Draft genome sequence of Stemphylium lycopersici strain CIDEFI 213.</title>
        <authorList>
            <person name="Medina R."/>
            <person name="Franco M.E.E."/>
            <person name="Lucentini C.G."/>
            <person name="Saparrat M.C.N."/>
            <person name="Balatti P.A."/>
        </authorList>
    </citation>
    <scope>NUCLEOTIDE SEQUENCE [LARGE SCALE GENOMIC DNA]</scope>
    <source>
        <strain evidence="2">CIDEFI 213</strain>
    </source>
</reference>
<dbReference type="STRING" id="183478.A0A364MX55"/>
<protein>
    <submittedName>
        <fullName evidence="1">Uncharacterized protein</fullName>
    </submittedName>
</protein>
<sequence>MKRDWCLQERILSRRAVHFGAHFKFLANDTHSTPEIIDGILTPRGVSPSLGRRWTEIVTLPHQTGPPRTTWPNGLIKYCFEDPDTFKNFEEDIKYAWGLWDKKIGKAGADSGHGLKFCEFNFHDSNYPYCFKLKGYDAAKKKVYAKGEDDMKHVCNDYCLALKYGLAVIHDYDTSDHIDLYHKDGKEWPLFPQQRSRLPQRVPLAFWNHRGVGFHPPEMIDEDELEIIEPTWEISDGDVERFQHFYP</sequence>
<organism evidence="1 2">
    <name type="scientific">Stemphylium lycopersici</name>
    <name type="common">Tomato gray leaf spot disease fungus</name>
    <name type="synonym">Thyrospora lycopersici</name>
    <dbReference type="NCBI Taxonomy" id="183478"/>
    <lineage>
        <taxon>Eukaryota</taxon>
        <taxon>Fungi</taxon>
        <taxon>Dikarya</taxon>
        <taxon>Ascomycota</taxon>
        <taxon>Pezizomycotina</taxon>
        <taxon>Dothideomycetes</taxon>
        <taxon>Pleosporomycetidae</taxon>
        <taxon>Pleosporales</taxon>
        <taxon>Pleosporineae</taxon>
        <taxon>Pleosporaceae</taxon>
        <taxon>Stemphylium</taxon>
    </lineage>
</organism>
<keyword evidence="2" id="KW-1185">Reference proteome</keyword>
<dbReference type="EMBL" id="QGDH01000123">
    <property type="protein sequence ID" value="RAR05919.1"/>
    <property type="molecule type" value="Genomic_DNA"/>
</dbReference>
<evidence type="ECO:0000313" key="2">
    <source>
        <dbReference type="Proteomes" id="UP000249619"/>
    </source>
</evidence>
<dbReference type="AlphaFoldDB" id="A0A364MX55"/>
<dbReference type="Proteomes" id="UP000249619">
    <property type="component" value="Unassembled WGS sequence"/>
</dbReference>
<evidence type="ECO:0000313" key="1">
    <source>
        <dbReference type="EMBL" id="RAR05919.1"/>
    </source>
</evidence>
<accession>A0A364MX55</accession>
<proteinExistence type="predicted"/>